<comment type="caution">
    <text evidence="1">The sequence shown here is derived from an EMBL/GenBank/DDBJ whole genome shotgun (WGS) entry which is preliminary data.</text>
</comment>
<sequence length="124" mass="14363">MNSFNRLMYPLDEIHSNDSTLDLKIKYASFRCVHSHELLLLTFTRNKLAEEMTTPELKAFSFLQFAKCKSVTEIQSASRIQFDCDAPSDSKFSNGFRDYQFWTILRRKGVSGNESYERISGVLC</sequence>
<accession>A0A4Y2VNR0</accession>
<dbReference type="AlphaFoldDB" id="A0A4Y2VNR0"/>
<name>A0A4Y2VNR0_ARAVE</name>
<reference evidence="1 2" key="1">
    <citation type="journal article" date="2019" name="Sci. Rep.">
        <title>Orb-weaving spider Araneus ventricosus genome elucidates the spidroin gene catalogue.</title>
        <authorList>
            <person name="Kono N."/>
            <person name="Nakamura H."/>
            <person name="Ohtoshi R."/>
            <person name="Moran D.A.P."/>
            <person name="Shinohara A."/>
            <person name="Yoshida Y."/>
            <person name="Fujiwara M."/>
            <person name="Mori M."/>
            <person name="Tomita M."/>
            <person name="Arakawa K."/>
        </authorList>
    </citation>
    <scope>NUCLEOTIDE SEQUENCE [LARGE SCALE GENOMIC DNA]</scope>
</reference>
<organism evidence="1 2">
    <name type="scientific">Araneus ventricosus</name>
    <name type="common">Orbweaver spider</name>
    <name type="synonym">Epeira ventricosa</name>
    <dbReference type="NCBI Taxonomy" id="182803"/>
    <lineage>
        <taxon>Eukaryota</taxon>
        <taxon>Metazoa</taxon>
        <taxon>Ecdysozoa</taxon>
        <taxon>Arthropoda</taxon>
        <taxon>Chelicerata</taxon>
        <taxon>Arachnida</taxon>
        <taxon>Araneae</taxon>
        <taxon>Araneomorphae</taxon>
        <taxon>Entelegynae</taxon>
        <taxon>Araneoidea</taxon>
        <taxon>Araneidae</taxon>
        <taxon>Araneus</taxon>
    </lineage>
</organism>
<protein>
    <submittedName>
        <fullName evidence="1">Uncharacterized protein</fullName>
    </submittedName>
</protein>
<dbReference type="Proteomes" id="UP000499080">
    <property type="component" value="Unassembled WGS sequence"/>
</dbReference>
<dbReference type="EMBL" id="BGPR01049288">
    <property type="protein sequence ID" value="GBO26271.1"/>
    <property type="molecule type" value="Genomic_DNA"/>
</dbReference>
<evidence type="ECO:0000313" key="1">
    <source>
        <dbReference type="EMBL" id="GBO26271.1"/>
    </source>
</evidence>
<keyword evidence="2" id="KW-1185">Reference proteome</keyword>
<proteinExistence type="predicted"/>
<gene>
    <name evidence="1" type="ORF">AVEN_54013_1</name>
</gene>
<evidence type="ECO:0000313" key="2">
    <source>
        <dbReference type="Proteomes" id="UP000499080"/>
    </source>
</evidence>